<dbReference type="Pfam" id="PF09481">
    <property type="entry name" value="CRISPR_Cse1"/>
    <property type="match status" value="1"/>
</dbReference>
<feature type="region of interest" description="Disordered" evidence="1">
    <location>
        <begin position="518"/>
        <end position="537"/>
    </location>
</feature>
<name>A0A1A8XUA7_9PROT</name>
<protein>
    <recommendedName>
        <fullName evidence="4">CRISPR-associated protein, Cse1 family</fullName>
    </recommendedName>
</protein>
<reference evidence="2 3" key="1">
    <citation type="submission" date="2016-06" db="EMBL/GenBank/DDBJ databases">
        <authorList>
            <person name="Kjaerup R.B."/>
            <person name="Dalgaard T.S."/>
            <person name="Juul-Madsen H.R."/>
        </authorList>
    </citation>
    <scope>NUCLEOTIDE SEQUENCE [LARGE SCALE GENOMIC DNA]</scope>
    <source>
        <strain evidence="2">3</strain>
    </source>
</reference>
<evidence type="ECO:0000313" key="3">
    <source>
        <dbReference type="Proteomes" id="UP000199169"/>
    </source>
</evidence>
<organism evidence="2 3">
    <name type="scientific">Candidatus Accumulibacter aalborgensis</name>
    <dbReference type="NCBI Taxonomy" id="1860102"/>
    <lineage>
        <taxon>Bacteria</taxon>
        <taxon>Pseudomonadati</taxon>
        <taxon>Pseudomonadota</taxon>
        <taxon>Betaproteobacteria</taxon>
        <taxon>Candidatus Accumulibacter</taxon>
    </lineage>
</organism>
<dbReference type="EMBL" id="FLQX01000139">
    <property type="protein sequence ID" value="SBT08649.1"/>
    <property type="molecule type" value="Genomic_DNA"/>
</dbReference>
<dbReference type="NCBIfam" id="TIGR02547">
    <property type="entry name" value="casA_cse1"/>
    <property type="match status" value="1"/>
</dbReference>
<sequence>MNLLLNEPWIPVRRRDGSREWIAPTRFSDTEIVAFDADRPDFNGALAQFAIGLLQTTTPADSASQWRKLLATPPNAASLAEWFAPVLKAFEFDGAGARFMQDFTLKADDGTVNDIGALLIEMPGENALKNNSDHFVKRGQAASLCPACAATALQTLQLNAPSGGVGHRTGLRGGGPLTTLLVGQPPGGLWRDLWLNVQERSVFLASCGDAGKVGEHLRFPWLADMSAIQKESGETAPAQVHPDHLFWAMPRRVRLDLDAVASGQCSICGRESDRLIRQYATKNYGLNYKGAWNHPLSPYYEAKDGELPLHPQPGGLGYRHWLAWVLGQTSDKKKQRAARIVSHALDHRHSQLGGGLRLWAFGYDMDNMKARCWYESVVPLYDLAECASGALERIRDEVGLWLASADLAASYLRGAVKDAWFSADARGDFSAVDAAFWSRTEDAFYRQLQALIDRERQAIERDALPARQAWHQVLLHTAERLFDGEFVGAGQVERQNPRRIAEAHTQLKRNLRGPKLLGALGLPVPEKKPTKAARKAA</sequence>
<dbReference type="InterPro" id="IPR013381">
    <property type="entry name" value="CRISPR-assoc_prot_Cse1"/>
</dbReference>
<dbReference type="RefSeq" id="WP_186408384.1">
    <property type="nucleotide sequence ID" value="NZ_FLQX01000139.1"/>
</dbReference>
<evidence type="ECO:0000313" key="2">
    <source>
        <dbReference type="EMBL" id="SBT08649.1"/>
    </source>
</evidence>
<dbReference type="Proteomes" id="UP000199169">
    <property type="component" value="Unassembled WGS sequence"/>
</dbReference>
<accession>A0A1A8XUA7</accession>
<proteinExistence type="predicted"/>
<keyword evidence="3" id="KW-1185">Reference proteome</keyword>
<dbReference type="STRING" id="1860102.ACCAA_600009"/>
<evidence type="ECO:0000256" key="1">
    <source>
        <dbReference type="SAM" id="MobiDB-lite"/>
    </source>
</evidence>
<evidence type="ECO:0008006" key="4">
    <source>
        <dbReference type="Google" id="ProtNLM"/>
    </source>
</evidence>
<dbReference type="AlphaFoldDB" id="A0A1A8XUA7"/>
<dbReference type="CDD" id="cd09729">
    <property type="entry name" value="Cse1_I-E"/>
    <property type="match status" value="1"/>
</dbReference>
<gene>
    <name evidence="2" type="ORF">ACCAA_600009</name>
</gene>